<evidence type="ECO:0000313" key="1">
    <source>
        <dbReference type="EMBL" id="MDN3202762.1"/>
    </source>
</evidence>
<sequence>MAPLFASQEPLEMKMSFSIKDLRKNTNDSTYMDTSVEFKTEDGDWEQVDAEIRTRGNFRLDNCYYPPMRLKVKKRDREGTPFSGQKGLKVVFPCSKNKNALDFVGKEFLAYKLAEEVTPYYFPTRLIKITFVNGDDRKQEEQELIGFIIEDDDLVAERFGGSIYDEKRIGPSFMADTASVRHDMFQYMIGNTDWSSLFTHNQKIMRIGETTFVPLAYDFDMTGLVNPPYALVSDLVEIEKITDRLYRGFCRDPELMQHVRQEFLAKKDVIMSLAEKQLYLDDSDVRNINSFLKDFFRVLESDNFFKSEVLDKCRSY</sequence>
<dbReference type="EMBL" id="JAUEPH010000001">
    <property type="protein sequence ID" value="MDN3202762.1"/>
    <property type="molecule type" value="Genomic_DNA"/>
</dbReference>
<dbReference type="RefSeq" id="WP_289998319.1">
    <property type="nucleotide sequence ID" value="NZ_JAUEPH010000001.1"/>
</dbReference>
<gene>
    <name evidence="1" type="ORF">QVH07_01320</name>
</gene>
<comment type="caution">
    <text evidence="1">The sequence shown here is derived from an EMBL/GenBank/DDBJ whole genome shotgun (WGS) entry which is preliminary data.</text>
</comment>
<organism evidence="1 2">
    <name type="scientific">Algoriphagus sediminis</name>
    <dbReference type="NCBI Taxonomy" id="3057113"/>
    <lineage>
        <taxon>Bacteria</taxon>
        <taxon>Pseudomonadati</taxon>
        <taxon>Bacteroidota</taxon>
        <taxon>Cytophagia</taxon>
        <taxon>Cytophagales</taxon>
        <taxon>Cyclobacteriaceae</taxon>
        <taxon>Algoriphagus</taxon>
    </lineage>
</organism>
<proteinExistence type="predicted"/>
<dbReference type="Proteomes" id="UP001171916">
    <property type="component" value="Unassembled WGS sequence"/>
</dbReference>
<protein>
    <submittedName>
        <fullName evidence="1">Uncharacterized protein</fullName>
    </submittedName>
</protein>
<evidence type="ECO:0000313" key="2">
    <source>
        <dbReference type="Proteomes" id="UP001171916"/>
    </source>
</evidence>
<keyword evidence="2" id="KW-1185">Reference proteome</keyword>
<name>A0ABT7Y8B0_9BACT</name>
<accession>A0ABT7Y8B0</accession>
<reference evidence="1" key="1">
    <citation type="submission" date="2023-06" db="EMBL/GenBank/DDBJ databases">
        <title>Robiginitalea aurantiacus sp. nov. and Algoriphagus sediminis sp. nov., isolated from coastal sediment.</title>
        <authorList>
            <person name="Zhou Z.Y."/>
            <person name="An J."/>
            <person name="Jia Y.W."/>
            <person name="Du Z.J."/>
        </authorList>
    </citation>
    <scope>NUCLEOTIDE SEQUENCE</scope>
    <source>
        <strain evidence="1">C2-7</strain>
    </source>
</reference>